<dbReference type="Pfam" id="PF15245">
    <property type="entry name" value="VGLL4"/>
    <property type="match status" value="1"/>
</dbReference>
<dbReference type="InterPro" id="IPR028184">
    <property type="entry name" value="VGLL4"/>
</dbReference>
<reference evidence="2" key="1">
    <citation type="submission" date="2022-07" db="EMBL/GenBank/DDBJ databases">
        <authorList>
            <person name="Trinca V."/>
            <person name="Uliana J.V.C."/>
            <person name="Torres T.T."/>
            <person name="Ward R.J."/>
            <person name="Monesi N."/>
        </authorList>
    </citation>
    <scope>NUCLEOTIDE SEQUENCE</scope>
    <source>
        <strain evidence="2">HSMRA1968</strain>
        <tissue evidence="2">Whole embryos</tissue>
    </source>
</reference>
<protein>
    <recommendedName>
        <fullName evidence="4">Transcription cofactor vestigial-like protein 4</fullName>
    </recommendedName>
</protein>
<accession>A0A9Q0S8P8</accession>
<feature type="region of interest" description="Disordered" evidence="1">
    <location>
        <begin position="1"/>
        <end position="71"/>
    </location>
</feature>
<dbReference type="InterPro" id="IPR006627">
    <property type="entry name" value="TDU_repeat"/>
</dbReference>
<dbReference type="PANTHER" id="PTHR17604:SF7">
    <property type="entry name" value="TONDU-DOMAIN-CONTAINING GROWTH INHIBITOR, ISOFORM A"/>
    <property type="match status" value="1"/>
</dbReference>
<dbReference type="Proteomes" id="UP001151699">
    <property type="component" value="Chromosome A"/>
</dbReference>
<feature type="compositionally biased region" description="Polar residues" evidence="1">
    <location>
        <begin position="204"/>
        <end position="217"/>
    </location>
</feature>
<evidence type="ECO:0000256" key="1">
    <source>
        <dbReference type="SAM" id="MobiDB-lite"/>
    </source>
</evidence>
<dbReference type="AlphaFoldDB" id="A0A9Q0S8P8"/>
<proteinExistence type="predicted"/>
<evidence type="ECO:0000313" key="2">
    <source>
        <dbReference type="EMBL" id="KAJ6649462.1"/>
    </source>
</evidence>
<dbReference type="SMART" id="SM00711">
    <property type="entry name" value="TDU"/>
    <property type="match status" value="2"/>
</dbReference>
<dbReference type="GO" id="GO:0045892">
    <property type="term" value="P:negative regulation of DNA-templated transcription"/>
    <property type="evidence" value="ECO:0007669"/>
    <property type="project" value="TreeGrafter"/>
</dbReference>
<sequence length="217" mass="24019">MFRTDTRISNKELPTTKWRRERRIRVSSEYHSPPSPGVKPLSESNSSIIAETPLDMSVPPRPPRTPPPPYREPLPGSTFATTLARPSVITQAPKREIISNRENKDTIASESISMIDPVIDEHFRRSLGADYMNLFGNKKSTNLKIISKKIPAVSPVKSPSAAIVKTVTAPDPVDTIEMSVDDHFAKALGGDTWKQLKDSRSDSINDGTSSVRQCVKN</sequence>
<organism evidence="2 3">
    <name type="scientific">Pseudolycoriella hygida</name>
    <dbReference type="NCBI Taxonomy" id="35572"/>
    <lineage>
        <taxon>Eukaryota</taxon>
        <taxon>Metazoa</taxon>
        <taxon>Ecdysozoa</taxon>
        <taxon>Arthropoda</taxon>
        <taxon>Hexapoda</taxon>
        <taxon>Insecta</taxon>
        <taxon>Pterygota</taxon>
        <taxon>Neoptera</taxon>
        <taxon>Endopterygota</taxon>
        <taxon>Diptera</taxon>
        <taxon>Nematocera</taxon>
        <taxon>Sciaroidea</taxon>
        <taxon>Sciaridae</taxon>
        <taxon>Pseudolycoriella</taxon>
    </lineage>
</organism>
<evidence type="ECO:0008006" key="4">
    <source>
        <dbReference type="Google" id="ProtNLM"/>
    </source>
</evidence>
<feature type="region of interest" description="Disordered" evidence="1">
    <location>
        <begin position="196"/>
        <end position="217"/>
    </location>
</feature>
<gene>
    <name evidence="2" type="ORF">Bhyg_04698</name>
</gene>
<name>A0A9Q0S8P8_9DIPT</name>
<keyword evidence="3" id="KW-1185">Reference proteome</keyword>
<dbReference type="PANTHER" id="PTHR17604">
    <property type="entry name" value="TRANSCRIPTION COFACTOR VESTIGIAL-LIKE PROTEIN 4"/>
    <property type="match status" value="1"/>
</dbReference>
<evidence type="ECO:0000313" key="3">
    <source>
        <dbReference type="Proteomes" id="UP001151699"/>
    </source>
</evidence>
<dbReference type="OrthoDB" id="10040691at2759"/>
<feature type="compositionally biased region" description="Pro residues" evidence="1">
    <location>
        <begin position="59"/>
        <end position="71"/>
    </location>
</feature>
<dbReference type="EMBL" id="WJQU01000001">
    <property type="protein sequence ID" value="KAJ6649462.1"/>
    <property type="molecule type" value="Genomic_DNA"/>
</dbReference>
<comment type="caution">
    <text evidence="2">The sequence shown here is derived from an EMBL/GenBank/DDBJ whole genome shotgun (WGS) entry which is preliminary data.</text>
</comment>
<dbReference type="GO" id="GO:0001223">
    <property type="term" value="F:transcription coactivator binding"/>
    <property type="evidence" value="ECO:0007669"/>
    <property type="project" value="TreeGrafter"/>
</dbReference>
<feature type="compositionally biased region" description="Basic and acidic residues" evidence="1">
    <location>
        <begin position="1"/>
        <end position="10"/>
    </location>
</feature>